<dbReference type="AlphaFoldDB" id="A0AA39J0C1"/>
<organism evidence="1 2">
    <name type="scientific">Armillaria tabescens</name>
    <name type="common">Ringless honey mushroom</name>
    <name type="synonym">Agaricus tabescens</name>
    <dbReference type="NCBI Taxonomy" id="1929756"/>
    <lineage>
        <taxon>Eukaryota</taxon>
        <taxon>Fungi</taxon>
        <taxon>Dikarya</taxon>
        <taxon>Basidiomycota</taxon>
        <taxon>Agaricomycotina</taxon>
        <taxon>Agaricomycetes</taxon>
        <taxon>Agaricomycetidae</taxon>
        <taxon>Agaricales</taxon>
        <taxon>Marasmiineae</taxon>
        <taxon>Physalacriaceae</taxon>
        <taxon>Desarmillaria</taxon>
    </lineage>
</organism>
<dbReference type="GeneID" id="85362386"/>
<reference evidence="1" key="1">
    <citation type="submission" date="2023-06" db="EMBL/GenBank/DDBJ databases">
        <authorList>
            <consortium name="Lawrence Berkeley National Laboratory"/>
            <person name="Ahrendt S."/>
            <person name="Sahu N."/>
            <person name="Indic B."/>
            <person name="Wong-Bajracharya J."/>
            <person name="Merenyi Z."/>
            <person name="Ke H.-M."/>
            <person name="Monk M."/>
            <person name="Kocsube S."/>
            <person name="Drula E."/>
            <person name="Lipzen A."/>
            <person name="Balint B."/>
            <person name="Henrissat B."/>
            <person name="Andreopoulos B."/>
            <person name="Martin F.M."/>
            <person name="Harder C.B."/>
            <person name="Rigling D."/>
            <person name="Ford K.L."/>
            <person name="Foster G.D."/>
            <person name="Pangilinan J."/>
            <person name="Papanicolaou A."/>
            <person name="Barry K."/>
            <person name="LaButti K."/>
            <person name="Viragh M."/>
            <person name="Koriabine M."/>
            <person name="Yan M."/>
            <person name="Riley R."/>
            <person name="Champramary S."/>
            <person name="Plett K.L."/>
            <person name="Tsai I.J."/>
            <person name="Slot J."/>
            <person name="Sipos G."/>
            <person name="Plett J."/>
            <person name="Nagy L.G."/>
            <person name="Grigoriev I.V."/>
        </authorList>
    </citation>
    <scope>NUCLEOTIDE SEQUENCE</scope>
    <source>
        <strain evidence="1">CCBAS 213</strain>
    </source>
</reference>
<name>A0AA39J0C1_ARMTA</name>
<gene>
    <name evidence="1" type="ORF">EV420DRAFT_1655125</name>
</gene>
<evidence type="ECO:0000313" key="2">
    <source>
        <dbReference type="Proteomes" id="UP001175211"/>
    </source>
</evidence>
<dbReference type="Proteomes" id="UP001175211">
    <property type="component" value="Unassembled WGS sequence"/>
</dbReference>
<evidence type="ECO:0000313" key="1">
    <source>
        <dbReference type="EMBL" id="KAK0432912.1"/>
    </source>
</evidence>
<proteinExistence type="predicted"/>
<accession>A0AA39J0C1</accession>
<keyword evidence="2" id="KW-1185">Reference proteome</keyword>
<sequence>MHRLQPSLSVSGTFHASPYFPIFIGYLHITLLPEENYRSGWTIPDDELEQLEETPANRERIQAARLQNLCRVAARRIPLDLLPHFEKLHIERSRLEIQHPFFDSGVLSPLTVELASIARSIDGIGYAHAYGAFNLAYGIGTTVGPVIGGQVGSRFRFAYNRFTVLDATTISRKDG</sequence>
<protein>
    <submittedName>
        <fullName evidence="1">Uncharacterized protein</fullName>
    </submittedName>
</protein>
<dbReference type="RefSeq" id="XP_060321423.1">
    <property type="nucleotide sequence ID" value="XM_060478838.1"/>
</dbReference>
<comment type="caution">
    <text evidence="1">The sequence shown here is derived from an EMBL/GenBank/DDBJ whole genome shotgun (WGS) entry which is preliminary data.</text>
</comment>
<dbReference type="EMBL" id="JAUEPS010000261">
    <property type="protein sequence ID" value="KAK0432912.1"/>
    <property type="molecule type" value="Genomic_DNA"/>
</dbReference>